<dbReference type="Pfam" id="PF03703">
    <property type="entry name" value="bPH_2"/>
    <property type="match status" value="1"/>
</dbReference>
<dbReference type="PANTHER" id="PTHR37938:SF1">
    <property type="entry name" value="BLL0215 PROTEIN"/>
    <property type="match status" value="1"/>
</dbReference>
<evidence type="ECO:0000256" key="1">
    <source>
        <dbReference type="SAM" id="Phobius"/>
    </source>
</evidence>
<dbReference type="RefSeq" id="WP_033429075.1">
    <property type="nucleotide sequence ID" value="NZ_CP034550.1"/>
</dbReference>
<gene>
    <name evidence="3" type="ORF">EKG83_42655</name>
</gene>
<dbReference type="KEGG" id="ssyi:EKG83_42655"/>
<dbReference type="PANTHER" id="PTHR37938">
    <property type="entry name" value="BLL0215 PROTEIN"/>
    <property type="match status" value="1"/>
</dbReference>
<keyword evidence="4" id="KW-1185">Reference proteome</keyword>
<organism evidence="3 4">
    <name type="scientific">Saccharothrix syringae</name>
    <name type="common">Nocardiopsis syringae</name>
    <dbReference type="NCBI Taxonomy" id="103733"/>
    <lineage>
        <taxon>Bacteria</taxon>
        <taxon>Bacillati</taxon>
        <taxon>Actinomycetota</taxon>
        <taxon>Actinomycetes</taxon>
        <taxon>Pseudonocardiales</taxon>
        <taxon>Pseudonocardiaceae</taxon>
        <taxon>Saccharothrix</taxon>
    </lineage>
</organism>
<evidence type="ECO:0000259" key="2">
    <source>
        <dbReference type="Pfam" id="PF03703"/>
    </source>
</evidence>
<feature type="transmembrane region" description="Helical" evidence="1">
    <location>
        <begin position="55"/>
        <end position="76"/>
    </location>
</feature>
<dbReference type="OrthoDB" id="4350422at2"/>
<keyword evidence="1" id="KW-0472">Membrane</keyword>
<name>A0A5Q0HC69_SACSY</name>
<dbReference type="EMBL" id="CP034550">
    <property type="protein sequence ID" value="QFZ23252.1"/>
    <property type="molecule type" value="Genomic_DNA"/>
</dbReference>
<protein>
    <submittedName>
        <fullName evidence="3">PH domain-containing protein</fullName>
    </submittedName>
</protein>
<feature type="transmembrane region" description="Helical" evidence="1">
    <location>
        <begin position="24"/>
        <end position="43"/>
    </location>
</feature>
<accession>A0A5Q0HC69</accession>
<proteinExistence type="predicted"/>
<feature type="domain" description="YdbS-like PH" evidence="2">
    <location>
        <begin position="78"/>
        <end position="157"/>
    </location>
</feature>
<dbReference type="Proteomes" id="UP000325787">
    <property type="component" value="Chromosome"/>
</dbReference>
<keyword evidence="1" id="KW-0812">Transmembrane</keyword>
<evidence type="ECO:0000313" key="3">
    <source>
        <dbReference type="EMBL" id="QFZ23252.1"/>
    </source>
</evidence>
<dbReference type="AlphaFoldDB" id="A0A5Q0HC69"/>
<reference evidence="4" key="1">
    <citation type="journal article" date="2021" name="Curr. Microbiol.">
        <title>Complete genome of nocamycin-producing strain Saccharothrix syringae NRRL B-16468 reveals the biosynthetic potential for secondary metabolites.</title>
        <authorList>
            <person name="Mo X."/>
            <person name="Yang S."/>
        </authorList>
    </citation>
    <scope>NUCLEOTIDE SEQUENCE [LARGE SCALE GENOMIC DNA]</scope>
    <source>
        <strain evidence="4">ATCC 51364 / DSM 43886 / JCM 6844 / KCTC 9398 / NBRC 14523 / NRRL B-16468 / INA 2240</strain>
    </source>
</reference>
<evidence type="ECO:0000313" key="4">
    <source>
        <dbReference type="Proteomes" id="UP000325787"/>
    </source>
</evidence>
<sequence length="177" mass="18919">MAHPDDLLGPGERVVIHKHPHWKALSAPVAVLLVVVLGGTWLAGPVSALSWAPTAWLVLAAVAAVLVAWLVVAPVLRWGTTHFIVTDERVMCRMGVFSRARLNLPLAMVRGVRFRQGAVDRLLGCGTLVVDPADPVGPADGPLEFDDVPGVVEVRATLERVLGGAHRQEDRSTDGRA</sequence>
<keyword evidence="1" id="KW-1133">Transmembrane helix</keyword>
<dbReference type="InterPro" id="IPR005182">
    <property type="entry name" value="YdbS-like_PH"/>
</dbReference>